<dbReference type="InterPro" id="IPR032275">
    <property type="entry name" value="DUF4986"/>
</dbReference>
<dbReference type="OrthoDB" id="9757939at2"/>
<dbReference type="AlphaFoldDB" id="A0A5C6W2N1"/>
<protein>
    <submittedName>
        <fullName evidence="5">Glycoside hydrolase family 127 protein</fullName>
    </submittedName>
</protein>
<dbReference type="GO" id="GO:0005975">
    <property type="term" value="P:carbohydrate metabolic process"/>
    <property type="evidence" value="ECO:0007669"/>
    <property type="project" value="InterPro"/>
</dbReference>
<dbReference type="EMBL" id="VOQF01000006">
    <property type="protein sequence ID" value="TXC90564.1"/>
    <property type="molecule type" value="Genomic_DNA"/>
</dbReference>
<evidence type="ECO:0000259" key="4">
    <source>
        <dbReference type="Pfam" id="PF20736"/>
    </source>
</evidence>
<feature type="domain" description="Non-reducing end beta-L-arabinofuranosidase-like GH127 middle" evidence="4">
    <location>
        <begin position="390"/>
        <end position="483"/>
    </location>
</feature>
<evidence type="ECO:0000259" key="2">
    <source>
        <dbReference type="Pfam" id="PF16375"/>
    </source>
</evidence>
<gene>
    <name evidence="5" type="ORF">FS935_11645</name>
</gene>
<dbReference type="RefSeq" id="WP_146948732.1">
    <property type="nucleotide sequence ID" value="NZ_VOQF01000006.1"/>
</dbReference>
<dbReference type="Pfam" id="PF07944">
    <property type="entry name" value="Beta-AFase-like_GH127_cat"/>
    <property type="match status" value="1"/>
</dbReference>
<dbReference type="Proteomes" id="UP000321363">
    <property type="component" value="Unassembled WGS sequence"/>
</dbReference>
<reference evidence="5 6" key="1">
    <citation type="journal article" date="2005" name="Int. J. Syst. Evol. Microbiol.">
        <title>Bacillus litoralis sp. nov., isolated from a tidal flat of the Yellow Sea in Korea.</title>
        <authorList>
            <person name="Yoon J.H."/>
            <person name="Oh T.K."/>
        </authorList>
    </citation>
    <scope>NUCLEOTIDE SEQUENCE [LARGE SCALE GENOMIC DNA]</scope>
    <source>
        <strain evidence="5 6">SW-211</strain>
    </source>
</reference>
<dbReference type="Pfam" id="PF20736">
    <property type="entry name" value="Glyco_hydro127M"/>
    <property type="match status" value="1"/>
</dbReference>
<accession>A0A5C6W2N1</accession>
<dbReference type="PANTHER" id="PTHR31151">
    <property type="entry name" value="PROLINE-TRNA LIGASE (DUF1680)"/>
    <property type="match status" value="1"/>
</dbReference>
<keyword evidence="5" id="KW-0378">Hydrolase</keyword>
<organism evidence="5 6">
    <name type="scientific">Metabacillus litoralis</name>
    <dbReference type="NCBI Taxonomy" id="152268"/>
    <lineage>
        <taxon>Bacteria</taxon>
        <taxon>Bacillati</taxon>
        <taxon>Bacillota</taxon>
        <taxon>Bacilli</taxon>
        <taxon>Bacillales</taxon>
        <taxon>Bacillaceae</taxon>
        <taxon>Metabacillus</taxon>
    </lineage>
</organism>
<comment type="caution">
    <text evidence="5">The sequence shown here is derived from an EMBL/GenBank/DDBJ whole genome shotgun (WGS) entry which is preliminary data.</text>
</comment>
<feature type="domain" description="DUF4986" evidence="2">
    <location>
        <begin position="528"/>
        <end position="589"/>
    </location>
</feature>
<feature type="domain" description="Non-reducing end beta-L-arabinofuranosidase-like GH127 catalytic" evidence="1">
    <location>
        <begin position="3"/>
        <end position="379"/>
    </location>
</feature>
<dbReference type="InterPro" id="IPR046544">
    <property type="entry name" value="GH146_SB_dom"/>
</dbReference>
<dbReference type="InterPro" id="IPR049046">
    <property type="entry name" value="Beta-AFase-like_GH127_middle"/>
</dbReference>
<dbReference type="GO" id="GO:0016787">
    <property type="term" value="F:hydrolase activity"/>
    <property type="evidence" value="ECO:0007669"/>
    <property type="project" value="UniProtKB-KW"/>
</dbReference>
<proteinExistence type="predicted"/>
<dbReference type="InterPro" id="IPR012878">
    <property type="entry name" value="Beta-AFase-like_GH127_cat"/>
</dbReference>
<dbReference type="PANTHER" id="PTHR31151:SF0">
    <property type="entry name" value="PROLINE-TRNA LIGASE (DUF1680)"/>
    <property type="match status" value="1"/>
</dbReference>
<sequence>MNNVMLLDGIFKDSERIGKEYLLYLDVDRLVASCYDAASLTPKKPRYGGWETRGISGHSIGHWLSAAATMYSVTKDEKLKEKLNYAIDELAHVQSFDPYGYVSGFPRECYDQVFAGGDFEVSHFSLGDSWVPWYSIHKIYAGLIDAYKICHNEKALEVVIKLANWAKEGTDRLTEDEFQRMLICEHGGMNEAMADLYLITGNRGYLDLAIRFCHKAVLDPLSKGIDELEGKHANTQIPKLVGAAKLFEITGDEYYRDAAVFFWDIVTQNRSYVIGGNSKNEHFGIEKSEELGITTTETCNTYNMMKLTEHLFRWTHKAEYMDYYERALYNHILASQDPDTGMKTYFVSTQPGHFKVYCSADDSFWCCTGTGMENPARYTRSIYHQEENELFVNLFVASEINIDNKDMKIRQETLFPEVGSTKLTIEANKDEFLTIHIRVPYWVSNEVVVEVNNEQIASSSENGYLTISKHWQNGDIIKIKLPMDLHTYRAKDESSHVSFMYGPIVLAGALGTKNFPETDILDDHLKLNNYPLISVPTLVTGESDLTKWIKPVEGKALTFETESIGQPGDVKVTLIPFYALHHQRYTLYWNVMDKDEYEKFLSREQSESEKLASITVDHVQPHEQQPEVEHDLKTENSNSGYLNVVHAGWRDSRNDGFFSYEMKVDPKKDMYLHVTYFSGDQILHLDGIAYERDFHIAINDTVIANQALKGDMADKLFSVVYTIPSNLTENREKIEVKFVSTEGKIAGGVYGVRILNDTL</sequence>
<feature type="domain" description="Glycoside hydrolase GH146 substrate-binding" evidence="3">
    <location>
        <begin position="610"/>
        <end position="755"/>
    </location>
</feature>
<evidence type="ECO:0000259" key="1">
    <source>
        <dbReference type="Pfam" id="PF07944"/>
    </source>
</evidence>
<dbReference type="InterPro" id="IPR008928">
    <property type="entry name" value="6-hairpin_glycosidase_sf"/>
</dbReference>
<dbReference type="Pfam" id="PF16375">
    <property type="entry name" value="DUF4986"/>
    <property type="match status" value="1"/>
</dbReference>
<dbReference type="Gene3D" id="1.50.10.20">
    <property type="match status" value="1"/>
</dbReference>
<evidence type="ECO:0000313" key="5">
    <source>
        <dbReference type="EMBL" id="TXC90564.1"/>
    </source>
</evidence>
<dbReference type="Pfam" id="PF20620">
    <property type="entry name" value="DUF6805"/>
    <property type="match status" value="1"/>
</dbReference>
<name>A0A5C6W2N1_9BACI</name>
<evidence type="ECO:0000313" key="6">
    <source>
        <dbReference type="Proteomes" id="UP000321363"/>
    </source>
</evidence>
<evidence type="ECO:0000259" key="3">
    <source>
        <dbReference type="Pfam" id="PF20620"/>
    </source>
</evidence>
<keyword evidence="6" id="KW-1185">Reference proteome</keyword>
<dbReference type="SUPFAM" id="SSF48208">
    <property type="entry name" value="Six-hairpin glycosidases"/>
    <property type="match status" value="1"/>
</dbReference>